<dbReference type="AlphaFoldDB" id="A0A918HRP2"/>
<keyword evidence="2" id="KW-1185">Reference proteome</keyword>
<proteinExistence type="predicted"/>
<dbReference type="EMBL" id="BMSA01000048">
    <property type="protein sequence ID" value="GGT95467.1"/>
    <property type="molecule type" value="Genomic_DNA"/>
</dbReference>
<accession>A0A918HRP2</accession>
<comment type="caution">
    <text evidence="1">The sequence shown here is derived from an EMBL/GenBank/DDBJ whole genome shotgun (WGS) entry which is preliminary data.</text>
</comment>
<sequence length="74" mass="8004">MTGPFTLAQTDGLVTRSHSDGVTDLVDIVGADNGTRTFVFSTTVDQSDNVYRAGDVPHRWIDNITISLSPRTPP</sequence>
<protein>
    <submittedName>
        <fullName evidence="1">Uncharacterized protein</fullName>
    </submittedName>
</protein>
<dbReference type="Proteomes" id="UP000646776">
    <property type="component" value="Unassembled WGS sequence"/>
</dbReference>
<gene>
    <name evidence="1" type="ORF">GCM10010226_86440</name>
</gene>
<organism evidence="1 2">
    <name type="scientific">Streptomyces phaeofaciens</name>
    <dbReference type="NCBI Taxonomy" id="68254"/>
    <lineage>
        <taxon>Bacteria</taxon>
        <taxon>Bacillati</taxon>
        <taxon>Actinomycetota</taxon>
        <taxon>Actinomycetes</taxon>
        <taxon>Kitasatosporales</taxon>
        <taxon>Streptomycetaceae</taxon>
        <taxon>Streptomyces</taxon>
    </lineage>
</organism>
<evidence type="ECO:0000313" key="1">
    <source>
        <dbReference type="EMBL" id="GGT95467.1"/>
    </source>
</evidence>
<reference evidence="1" key="1">
    <citation type="journal article" date="2014" name="Int. J. Syst. Evol. Microbiol.">
        <title>Complete genome sequence of Corynebacterium casei LMG S-19264T (=DSM 44701T), isolated from a smear-ripened cheese.</title>
        <authorList>
            <consortium name="US DOE Joint Genome Institute (JGI-PGF)"/>
            <person name="Walter F."/>
            <person name="Albersmeier A."/>
            <person name="Kalinowski J."/>
            <person name="Ruckert C."/>
        </authorList>
    </citation>
    <scope>NUCLEOTIDE SEQUENCE</scope>
    <source>
        <strain evidence="1">JCM 4125</strain>
    </source>
</reference>
<reference evidence="1" key="2">
    <citation type="submission" date="2020-09" db="EMBL/GenBank/DDBJ databases">
        <authorList>
            <person name="Sun Q."/>
            <person name="Ohkuma M."/>
        </authorList>
    </citation>
    <scope>NUCLEOTIDE SEQUENCE</scope>
    <source>
        <strain evidence="1">JCM 4125</strain>
    </source>
</reference>
<dbReference type="RefSeq" id="WP_189718092.1">
    <property type="nucleotide sequence ID" value="NZ_BMSA01000048.1"/>
</dbReference>
<evidence type="ECO:0000313" key="2">
    <source>
        <dbReference type="Proteomes" id="UP000646776"/>
    </source>
</evidence>
<name>A0A918HRP2_9ACTN</name>